<dbReference type="InterPro" id="IPR043128">
    <property type="entry name" value="Rev_trsase/Diguanyl_cyclase"/>
</dbReference>
<dbReference type="SUPFAM" id="SSF56672">
    <property type="entry name" value="DNA/RNA polymerases"/>
    <property type="match status" value="1"/>
</dbReference>
<dbReference type="PANTHER" id="PTHR37984">
    <property type="entry name" value="PROTEIN CBG26694"/>
    <property type="match status" value="1"/>
</dbReference>
<name>A0A8S3KAY2_9BILA</name>
<evidence type="ECO:0000313" key="4">
    <source>
        <dbReference type="Proteomes" id="UP000676336"/>
    </source>
</evidence>
<dbReference type="InterPro" id="IPR050951">
    <property type="entry name" value="Retrovirus_Pol_polyprotein"/>
</dbReference>
<proteinExistence type="predicted"/>
<reference evidence="3" key="1">
    <citation type="submission" date="2021-02" db="EMBL/GenBank/DDBJ databases">
        <authorList>
            <person name="Nowell W R."/>
        </authorList>
    </citation>
    <scope>NUCLEOTIDE SEQUENCE</scope>
</reference>
<dbReference type="Gene3D" id="3.30.70.270">
    <property type="match status" value="1"/>
</dbReference>
<dbReference type="GO" id="GO:0003824">
    <property type="term" value="F:catalytic activity"/>
    <property type="evidence" value="ECO:0007669"/>
    <property type="project" value="UniProtKB-KW"/>
</dbReference>
<dbReference type="AlphaFoldDB" id="A0A8S3KAY2"/>
<evidence type="ECO:0000313" key="3">
    <source>
        <dbReference type="EMBL" id="CAF5227799.1"/>
    </source>
</evidence>
<keyword evidence="1" id="KW-0511">Multifunctional enzyme</keyword>
<comment type="caution">
    <text evidence="3">The sequence shown here is derived from an EMBL/GenBank/DDBJ whole genome shotgun (WGS) entry which is preliminary data.</text>
</comment>
<evidence type="ECO:0000259" key="2">
    <source>
        <dbReference type="Pfam" id="PF17919"/>
    </source>
</evidence>
<dbReference type="InterPro" id="IPR043502">
    <property type="entry name" value="DNA/RNA_pol_sf"/>
</dbReference>
<dbReference type="Proteomes" id="UP000676336">
    <property type="component" value="Unassembled WGS sequence"/>
</dbReference>
<sequence length="106" mass="12411">MANFYRKFIYNFTELTRPLRQFQKKNMKFYWGEREQIAWHALKTALTTPPKKFPVVLSTDASQFGIAGALKQRTPDGLKPIVYISRTLNSSERNYSTFERECLGII</sequence>
<dbReference type="EMBL" id="CAJOBI010364932">
    <property type="protein sequence ID" value="CAF5227799.1"/>
    <property type="molecule type" value="Genomic_DNA"/>
</dbReference>
<dbReference type="InterPro" id="IPR041577">
    <property type="entry name" value="RT_RNaseH_2"/>
</dbReference>
<evidence type="ECO:0000256" key="1">
    <source>
        <dbReference type="ARBA" id="ARBA00023268"/>
    </source>
</evidence>
<feature type="non-terminal residue" evidence="3">
    <location>
        <position position="1"/>
    </location>
</feature>
<accession>A0A8S3KAY2</accession>
<feature type="domain" description="Reverse transcriptase/retrotransposon-derived protein RNase H-like" evidence="2">
    <location>
        <begin position="31"/>
        <end position="106"/>
    </location>
</feature>
<gene>
    <name evidence="3" type="ORF">SMN809_LOCUS85442</name>
</gene>
<dbReference type="Pfam" id="PF17919">
    <property type="entry name" value="RT_RNaseH_2"/>
    <property type="match status" value="1"/>
</dbReference>
<dbReference type="PANTHER" id="PTHR37984:SF5">
    <property type="entry name" value="PROTEIN NYNRIN-LIKE"/>
    <property type="match status" value="1"/>
</dbReference>
<organism evidence="3 4">
    <name type="scientific">Rotaria magnacalcarata</name>
    <dbReference type="NCBI Taxonomy" id="392030"/>
    <lineage>
        <taxon>Eukaryota</taxon>
        <taxon>Metazoa</taxon>
        <taxon>Spiralia</taxon>
        <taxon>Gnathifera</taxon>
        <taxon>Rotifera</taxon>
        <taxon>Eurotatoria</taxon>
        <taxon>Bdelloidea</taxon>
        <taxon>Philodinida</taxon>
        <taxon>Philodinidae</taxon>
        <taxon>Rotaria</taxon>
    </lineage>
</organism>
<protein>
    <recommendedName>
        <fullName evidence="2">Reverse transcriptase/retrotransposon-derived protein RNase H-like domain-containing protein</fullName>
    </recommendedName>
</protein>